<evidence type="ECO:0000313" key="1">
    <source>
        <dbReference type="EMBL" id="MBR7838527.1"/>
    </source>
</evidence>
<name>A0A941IU38_9ACTN</name>
<organism evidence="1 2">
    <name type="scientific">Actinospica durhamensis</name>
    <dbReference type="NCBI Taxonomy" id="1508375"/>
    <lineage>
        <taxon>Bacteria</taxon>
        <taxon>Bacillati</taxon>
        <taxon>Actinomycetota</taxon>
        <taxon>Actinomycetes</taxon>
        <taxon>Catenulisporales</taxon>
        <taxon>Actinospicaceae</taxon>
        <taxon>Actinospica</taxon>
    </lineage>
</organism>
<comment type="caution">
    <text evidence="1">The sequence shown here is derived from an EMBL/GenBank/DDBJ whole genome shotgun (WGS) entry which is preliminary data.</text>
</comment>
<proteinExistence type="predicted"/>
<dbReference type="RefSeq" id="WP_212532983.1">
    <property type="nucleotide sequence ID" value="NZ_JAGSOG010000299.1"/>
</dbReference>
<dbReference type="CDD" id="cd03062">
    <property type="entry name" value="TRX_Fd_Sucrase"/>
    <property type="match status" value="1"/>
</dbReference>
<dbReference type="AlphaFoldDB" id="A0A941IU38"/>
<dbReference type="EMBL" id="JAGSOG010000299">
    <property type="protein sequence ID" value="MBR7838527.1"/>
    <property type="molecule type" value="Genomic_DNA"/>
</dbReference>
<reference evidence="1" key="1">
    <citation type="submission" date="2021-04" db="EMBL/GenBank/DDBJ databases">
        <title>Genome based classification of Actinospica acidithermotolerans sp. nov., an actinobacterium isolated from an Indonesian hot spring.</title>
        <authorList>
            <person name="Kusuma A.B."/>
            <person name="Putra K.E."/>
            <person name="Nafisah S."/>
            <person name="Loh J."/>
            <person name="Nouioui I."/>
            <person name="Goodfellow M."/>
        </authorList>
    </citation>
    <scope>NUCLEOTIDE SEQUENCE</scope>
    <source>
        <strain evidence="1">CSCA 57</strain>
    </source>
</reference>
<dbReference type="InterPro" id="IPR036249">
    <property type="entry name" value="Thioredoxin-like_sf"/>
</dbReference>
<protein>
    <recommendedName>
        <fullName evidence="3">Sucrase ferredoxin</fullName>
    </recommendedName>
</protein>
<evidence type="ECO:0000313" key="2">
    <source>
        <dbReference type="Proteomes" id="UP000675781"/>
    </source>
</evidence>
<gene>
    <name evidence="1" type="ORF">KDL01_34995</name>
</gene>
<accession>A0A941IU38</accession>
<dbReference type="Proteomes" id="UP000675781">
    <property type="component" value="Unassembled WGS sequence"/>
</dbReference>
<evidence type="ECO:0008006" key="3">
    <source>
        <dbReference type="Google" id="ProtNLM"/>
    </source>
</evidence>
<sequence length="289" mass="30241">MTCSPCAESACAALCGSAPTATRGWLLIEHPGPWPAFGYPDDLPKPLARAADRLLAEGVRPQLIRRTDRTGRRGAGAPAVFLAGGDGHGRWVELIEPDALTQAMLTDTQTGGRLTTEAFRSGHGPGLGRAAGPLLLVCTHGRREVCCARFGRPVAVALAARFGPLVWETTHVGGDRFAANLVVLPQGAYFGRLDPPQAVAVAERALAGELDLDAYRGTAGHSAAAQSAEWHLRRSLAEPALAALRPLASPGPGLHRFAHLGPGGVAVHYDVRLRAEAGGYRLVEITSAG</sequence>
<dbReference type="Pfam" id="PF06999">
    <property type="entry name" value="Suc_Fer-like"/>
    <property type="match status" value="1"/>
</dbReference>
<dbReference type="SUPFAM" id="SSF52833">
    <property type="entry name" value="Thioredoxin-like"/>
    <property type="match status" value="1"/>
</dbReference>
<dbReference type="InterPro" id="IPR009737">
    <property type="entry name" value="Aim32/Apd1-like"/>
</dbReference>
<keyword evidence="2" id="KW-1185">Reference proteome</keyword>